<dbReference type="AlphaFoldDB" id="A0A397UFX0"/>
<feature type="transmembrane region" description="Helical" evidence="1">
    <location>
        <begin position="100"/>
        <end position="123"/>
    </location>
</feature>
<reference evidence="2 3" key="1">
    <citation type="submission" date="2018-06" db="EMBL/GenBank/DDBJ databases">
        <title>Comparative genomics reveals the genomic features of Rhizophagus irregularis, R. cerebriforme, R. diaphanum and Gigaspora rosea, and their symbiotic lifestyle signature.</title>
        <authorList>
            <person name="Morin E."/>
            <person name="San Clemente H."/>
            <person name="Chen E.C.H."/>
            <person name="De La Providencia I."/>
            <person name="Hainaut M."/>
            <person name="Kuo A."/>
            <person name="Kohler A."/>
            <person name="Murat C."/>
            <person name="Tang N."/>
            <person name="Roy S."/>
            <person name="Loubradou J."/>
            <person name="Henrissat B."/>
            <person name="Grigoriev I.V."/>
            <person name="Corradi N."/>
            <person name="Roux C."/>
            <person name="Martin F.M."/>
        </authorList>
    </citation>
    <scope>NUCLEOTIDE SEQUENCE [LARGE SCALE GENOMIC DNA]</scope>
    <source>
        <strain evidence="2 3">DAOM 194757</strain>
    </source>
</reference>
<organism evidence="2 3">
    <name type="scientific">Gigaspora rosea</name>
    <dbReference type="NCBI Taxonomy" id="44941"/>
    <lineage>
        <taxon>Eukaryota</taxon>
        <taxon>Fungi</taxon>
        <taxon>Fungi incertae sedis</taxon>
        <taxon>Mucoromycota</taxon>
        <taxon>Glomeromycotina</taxon>
        <taxon>Glomeromycetes</taxon>
        <taxon>Diversisporales</taxon>
        <taxon>Gigasporaceae</taxon>
        <taxon>Gigaspora</taxon>
    </lineage>
</organism>
<name>A0A397UFX0_9GLOM</name>
<keyword evidence="1" id="KW-0812">Transmembrane</keyword>
<protein>
    <submittedName>
        <fullName evidence="2">Uncharacterized protein</fullName>
    </submittedName>
</protein>
<dbReference type="Proteomes" id="UP000266673">
    <property type="component" value="Unassembled WGS sequence"/>
</dbReference>
<sequence length="206" mass="23782">MSFFKKFVNKFNKKSVTLKWEKFKNFEKVENIEENNEWPEVIQNFDLNCKYEEGDSTPFSNNQQSSSTINEEESFLVITDEENQSLTEIKKLVNKFLLQILLLILIVICNSLIIRVILGIIFLKSLKTYISPKFKNGGVVKDMILDLVSGKIKIGNIPLIEVCILNNKIHSSDNRRLYAIQSAIKLGAKIKKIPVRIVRKENCNIE</sequence>
<keyword evidence="1" id="KW-0472">Membrane</keyword>
<dbReference type="EMBL" id="QKWP01001852">
    <property type="protein sequence ID" value="RIB06203.1"/>
    <property type="molecule type" value="Genomic_DNA"/>
</dbReference>
<keyword evidence="1" id="KW-1133">Transmembrane helix</keyword>
<evidence type="ECO:0000313" key="3">
    <source>
        <dbReference type="Proteomes" id="UP000266673"/>
    </source>
</evidence>
<comment type="caution">
    <text evidence="2">The sequence shown here is derived from an EMBL/GenBank/DDBJ whole genome shotgun (WGS) entry which is preliminary data.</text>
</comment>
<dbReference type="OrthoDB" id="415230at2759"/>
<gene>
    <name evidence="2" type="ORF">C2G38_2217689</name>
</gene>
<dbReference type="STRING" id="44941.A0A397UFX0"/>
<accession>A0A397UFX0</accession>
<evidence type="ECO:0000256" key="1">
    <source>
        <dbReference type="SAM" id="Phobius"/>
    </source>
</evidence>
<evidence type="ECO:0000313" key="2">
    <source>
        <dbReference type="EMBL" id="RIB06203.1"/>
    </source>
</evidence>
<keyword evidence="3" id="KW-1185">Reference proteome</keyword>
<proteinExistence type="predicted"/>